<name>A0ABS8WNI7_DATST</name>
<sequence>MNMFAALNDQEEVHDRPAKSTFISLGKSNTGEKNIPDNENNDEESHRKNSQNTRENSEDNQVEGRGEANKEVVIWTTEEQGSEELTGGSPSLLIIVLHQGGSSEAPELHTATFKKRYQQKGAGESDIRINGYHWRKCDERGFGQPIFTNPDKSFRTTRSLTLLSQRITGISTWERDGELEEKKKERVKDGRYLLRCIWSSSTARIGKHVDNP</sequence>
<accession>A0ABS8WNI7</accession>
<gene>
    <name evidence="2" type="ORF">HAX54_048857</name>
</gene>
<evidence type="ECO:0000256" key="1">
    <source>
        <dbReference type="SAM" id="MobiDB-lite"/>
    </source>
</evidence>
<comment type="caution">
    <text evidence="2">The sequence shown here is derived from an EMBL/GenBank/DDBJ whole genome shotgun (WGS) entry which is preliminary data.</text>
</comment>
<feature type="compositionally biased region" description="Polar residues" evidence="1">
    <location>
        <begin position="21"/>
        <end position="32"/>
    </location>
</feature>
<evidence type="ECO:0000313" key="2">
    <source>
        <dbReference type="EMBL" id="MCE3051065.1"/>
    </source>
</evidence>
<keyword evidence="3" id="KW-1185">Reference proteome</keyword>
<dbReference type="EMBL" id="JACEIK010008140">
    <property type="protein sequence ID" value="MCE3051065.1"/>
    <property type="molecule type" value="Genomic_DNA"/>
</dbReference>
<reference evidence="2 3" key="1">
    <citation type="journal article" date="2021" name="BMC Genomics">
        <title>Datura genome reveals duplications of psychoactive alkaloid biosynthetic genes and high mutation rate following tissue culture.</title>
        <authorList>
            <person name="Rajewski A."/>
            <person name="Carter-House D."/>
            <person name="Stajich J."/>
            <person name="Litt A."/>
        </authorList>
    </citation>
    <scope>NUCLEOTIDE SEQUENCE [LARGE SCALE GENOMIC DNA]</scope>
    <source>
        <strain evidence="2">AR-01</strain>
    </source>
</reference>
<protein>
    <submittedName>
        <fullName evidence="2">Uncharacterized protein</fullName>
    </submittedName>
</protein>
<proteinExistence type="predicted"/>
<evidence type="ECO:0000313" key="3">
    <source>
        <dbReference type="Proteomes" id="UP000823775"/>
    </source>
</evidence>
<feature type="region of interest" description="Disordered" evidence="1">
    <location>
        <begin position="1"/>
        <end position="69"/>
    </location>
</feature>
<organism evidence="2 3">
    <name type="scientific">Datura stramonium</name>
    <name type="common">Jimsonweed</name>
    <name type="synonym">Common thornapple</name>
    <dbReference type="NCBI Taxonomy" id="4076"/>
    <lineage>
        <taxon>Eukaryota</taxon>
        <taxon>Viridiplantae</taxon>
        <taxon>Streptophyta</taxon>
        <taxon>Embryophyta</taxon>
        <taxon>Tracheophyta</taxon>
        <taxon>Spermatophyta</taxon>
        <taxon>Magnoliopsida</taxon>
        <taxon>eudicotyledons</taxon>
        <taxon>Gunneridae</taxon>
        <taxon>Pentapetalae</taxon>
        <taxon>asterids</taxon>
        <taxon>lamiids</taxon>
        <taxon>Solanales</taxon>
        <taxon>Solanaceae</taxon>
        <taxon>Solanoideae</taxon>
        <taxon>Datureae</taxon>
        <taxon>Datura</taxon>
    </lineage>
</organism>
<dbReference type="Proteomes" id="UP000823775">
    <property type="component" value="Unassembled WGS sequence"/>
</dbReference>